<evidence type="ECO:0000256" key="2">
    <source>
        <dbReference type="ARBA" id="ARBA00023012"/>
    </source>
</evidence>
<dbReference type="InterPro" id="IPR001867">
    <property type="entry name" value="OmpR/PhoB-type_DNA-bd"/>
</dbReference>
<dbReference type="PANTHER" id="PTHR48111:SF21">
    <property type="entry name" value="DNA-BINDING DUAL MASTER TRANSCRIPTIONAL REGULATOR RPAA"/>
    <property type="match status" value="1"/>
</dbReference>
<dbReference type="PROSITE" id="PS50110">
    <property type="entry name" value="RESPONSE_REGULATORY"/>
    <property type="match status" value="1"/>
</dbReference>
<feature type="domain" description="OmpR/PhoB-type" evidence="9">
    <location>
        <begin position="132"/>
        <end position="232"/>
    </location>
</feature>
<keyword evidence="4 7" id="KW-0238">DNA-binding</keyword>
<organism evidence="10 11">
    <name type="scientific">Candidatus Galligastranaerophilus intestinavium</name>
    <dbReference type="NCBI Taxonomy" id="2840836"/>
    <lineage>
        <taxon>Bacteria</taxon>
        <taxon>Candidatus Galligastranaerophilus</taxon>
    </lineage>
</organism>
<evidence type="ECO:0000256" key="1">
    <source>
        <dbReference type="ARBA" id="ARBA00022553"/>
    </source>
</evidence>
<reference evidence="10" key="2">
    <citation type="journal article" date="2021" name="PeerJ">
        <title>Extensive microbial diversity within the chicken gut microbiome revealed by metagenomics and culture.</title>
        <authorList>
            <person name="Gilroy R."/>
            <person name="Ravi A."/>
            <person name="Getino M."/>
            <person name="Pursley I."/>
            <person name="Horton D.L."/>
            <person name="Alikhan N.F."/>
            <person name="Baker D."/>
            <person name="Gharbi K."/>
            <person name="Hall N."/>
            <person name="Watson M."/>
            <person name="Adriaenssens E.M."/>
            <person name="Foster-Nyarko E."/>
            <person name="Jarju S."/>
            <person name="Secka A."/>
            <person name="Antonio M."/>
            <person name="Oren A."/>
            <person name="Chaudhuri R.R."/>
            <person name="La Ragione R."/>
            <person name="Hildebrand F."/>
            <person name="Pallen M.J."/>
        </authorList>
    </citation>
    <scope>NUCLEOTIDE SEQUENCE</scope>
    <source>
        <strain evidence="10">CHK152-2871</strain>
    </source>
</reference>
<dbReference type="InterPro" id="IPR001789">
    <property type="entry name" value="Sig_transdc_resp-reg_receiver"/>
</dbReference>
<evidence type="ECO:0000256" key="7">
    <source>
        <dbReference type="PROSITE-ProRule" id="PRU01091"/>
    </source>
</evidence>
<dbReference type="InterPro" id="IPR036388">
    <property type="entry name" value="WH-like_DNA-bd_sf"/>
</dbReference>
<keyword evidence="2" id="KW-0902">Two-component regulatory system</keyword>
<reference evidence="10" key="1">
    <citation type="submission" date="2020-10" db="EMBL/GenBank/DDBJ databases">
        <authorList>
            <person name="Gilroy R."/>
        </authorList>
    </citation>
    <scope>NUCLEOTIDE SEQUENCE</scope>
    <source>
        <strain evidence="10">CHK152-2871</strain>
    </source>
</reference>
<evidence type="ECO:0000256" key="5">
    <source>
        <dbReference type="ARBA" id="ARBA00023163"/>
    </source>
</evidence>
<dbReference type="CDD" id="cd17574">
    <property type="entry name" value="REC_OmpR"/>
    <property type="match status" value="1"/>
</dbReference>
<dbReference type="EMBL" id="DVJQ01000045">
    <property type="protein sequence ID" value="HIS74409.1"/>
    <property type="molecule type" value="Genomic_DNA"/>
</dbReference>
<dbReference type="SUPFAM" id="SSF52172">
    <property type="entry name" value="CheY-like"/>
    <property type="match status" value="1"/>
</dbReference>
<protein>
    <submittedName>
        <fullName evidence="10">Response regulator transcription factor</fullName>
    </submittedName>
</protein>
<name>A0A9D1JXF1_9BACT</name>
<dbReference type="Pfam" id="PF00486">
    <property type="entry name" value="Trans_reg_C"/>
    <property type="match status" value="1"/>
</dbReference>
<evidence type="ECO:0000256" key="4">
    <source>
        <dbReference type="ARBA" id="ARBA00023125"/>
    </source>
</evidence>
<dbReference type="GO" id="GO:0000976">
    <property type="term" value="F:transcription cis-regulatory region binding"/>
    <property type="evidence" value="ECO:0007669"/>
    <property type="project" value="TreeGrafter"/>
</dbReference>
<dbReference type="SMART" id="SM00448">
    <property type="entry name" value="REC"/>
    <property type="match status" value="1"/>
</dbReference>
<dbReference type="SMART" id="SM00862">
    <property type="entry name" value="Trans_reg_C"/>
    <property type="match status" value="1"/>
</dbReference>
<accession>A0A9D1JXF1</accession>
<dbReference type="GO" id="GO:0000156">
    <property type="term" value="F:phosphorelay response regulator activity"/>
    <property type="evidence" value="ECO:0007669"/>
    <property type="project" value="TreeGrafter"/>
</dbReference>
<feature type="modified residue" description="4-aspartylphosphate" evidence="6">
    <location>
        <position position="52"/>
    </location>
</feature>
<dbReference type="Gene3D" id="3.40.50.2300">
    <property type="match status" value="1"/>
</dbReference>
<comment type="caution">
    <text evidence="10">The sequence shown here is derived from an EMBL/GenBank/DDBJ whole genome shotgun (WGS) entry which is preliminary data.</text>
</comment>
<evidence type="ECO:0000259" key="9">
    <source>
        <dbReference type="PROSITE" id="PS51755"/>
    </source>
</evidence>
<feature type="DNA-binding region" description="OmpR/PhoB-type" evidence="7">
    <location>
        <begin position="132"/>
        <end position="232"/>
    </location>
</feature>
<dbReference type="InterPro" id="IPR016032">
    <property type="entry name" value="Sig_transdc_resp-reg_C-effctor"/>
</dbReference>
<dbReference type="GO" id="GO:0005829">
    <property type="term" value="C:cytosol"/>
    <property type="evidence" value="ECO:0007669"/>
    <property type="project" value="TreeGrafter"/>
</dbReference>
<dbReference type="CDD" id="cd00383">
    <property type="entry name" value="trans_reg_C"/>
    <property type="match status" value="1"/>
</dbReference>
<feature type="domain" description="Response regulatory" evidence="8">
    <location>
        <begin position="3"/>
        <end position="119"/>
    </location>
</feature>
<dbReference type="Gene3D" id="1.10.10.10">
    <property type="entry name" value="Winged helix-like DNA-binding domain superfamily/Winged helix DNA-binding domain"/>
    <property type="match status" value="1"/>
</dbReference>
<dbReference type="InterPro" id="IPR011006">
    <property type="entry name" value="CheY-like_superfamily"/>
</dbReference>
<evidence type="ECO:0000313" key="10">
    <source>
        <dbReference type="EMBL" id="HIS74409.1"/>
    </source>
</evidence>
<dbReference type="Pfam" id="PF00072">
    <property type="entry name" value="Response_reg"/>
    <property type="match status" value="1"/>
</dbReference>
<dbReference type="PROSITE" id="PS51755">
    <property type="entry name" value="OMPR_PHOB"/>
    <property type="match status" value="1"/>
</dbReference>
<evidence type="ECO:0000313" key="11">
    <source>
        <dbReference type="Proteomes" id="UP000886865"/>
    </source>
</evidence>
<dbReference type="InterPro" id="IPR039420">
    <property type="entry name" value="WalR-like"/>
</dbReference>
<gene>
    <name evidence="10" type="ORF">IAA86_05270</name>
</gene>
<dbReference type="Proteomes" id="UP000886865">
    <property type="component" value="Unassembled WGS sequence"/>
</dbReference>
<evidence type="ECO:0000259" key="8">
    <source>
        <dbReference type="PROSITE" id="PS50110"/>
    </source>
</evidence>
<evidence type="ECO:0000256" key="6">
    <source>
        <dbReference type="PROSITE-ProRule" id="PRU00169"/>
    </source>
</evidence>
<proteinExistence type="predicted"/>
<dbReference type="SUPFAM" id="SSF46894">
    <property type="entry name" value="C-terminal effector domain of the bipartite response regulators"/>
    <property type="match status" value="1"/>
</dbReference>
<keyword evidence="1 6" id="KW-0597">Phosphoprotein</keyword>
<keyword evidence="5" id="KW-0804">Transcription</keyword>
<dbReference type="GO" id="GO:0032993">
    <property type="term" value="C:protein-DNA complex"/>
    <property type="evidence" value="ECO:0007669"/>
    <property type="project" value="TreeGrafter"/>
</dbReference>
<dbReference type="PANTHER" id="PTHR48111">
    <property type="entry name" value="REGULATOR OF RPOS"/>
    <property type="match status" value="1"/>
</dbReference>
<dbReference type="AlphaFoldDB" id="A0A9D1JXF1"/>
<keyword evidence="3" id="KW-0805">Transcription regulation</keyword>
<dbReference type="GO" id="GO:0006355">
    <property type="term" value="P:regulation of DNA-templated transcription"/>
    <property type="evidence" value="ECO:0007669"/>
    <property type="project" value="InterPro"/>
</dbReference>
<sequence length="240" mass="27165">MSKILIIDDDEAICELVKINLELCGHSCKYVTDPVKGYALIKQEMPDLVILDVMMGEVDGYSLALKIRQNENTKNIPIIMLTALGELNDKLKGFNSGVDDYLTKPFEIEELKARVLALLNRSGLVAQSLRFKEVLTLGDITLIPESYSVKILDKSAKLTPIEFEILNVLMQHHDEMVSSKILLKEVWGYDGDEDIDTIRVHIRHLRTKIDKISDEKNKYIETIYGGGYRLVPTGVKSKNK</sequence>
<evidence type="ECO:0000256" key="3">
    <source>
        <dbReference type="ARBA" id="ARBA00023015"/>
    </source>
</evidence>